<comment type="caution">
    <text evidence="1">The sequence shown here is derived from an EMBL/GenBank/DDBJ whole genome shotgun (WGS) entry which is preliminary data.</text>
</comment>
<organism evidence="1 3">
    <name type="scientific">Streptomyces coelicoflavus</name>
    <dbReference type="NCBI Taxonomy" id="285562"/>
    <lineage>
        <taxon>Bacteria</taxon>
        <taxon>Bacillati</taxon>
        <taxon>Actinomycetota</taxon>
        <taxon>Actinomycetes</taxon>
        <taxon>Kitasatosporales</taxon>
        <taxon>Streptomycetaceae</taxon>
        <taxon>Streptomyces</taxon>
    </lineage>
</organism>
<dbReference type="AlphaFoldDB" id="A0A7K3PIH7"/>
<sequence length="141" mass="15915">MGRFEPFGTGFKADFDVRVGPAHSAWDCPVFARELRADVERVMGITFDTDGDGRDASGGYRFWFENDELSFHLIVDDPEEGRPLDRVPAYAVPVSRSERVATWELAERLYDGLDDLGTYLLIAFERDGMPVAANFDIGDDW</sequence>
<accession>A0A7K3PIH7</accession>
<evidence type="ECO:0000313" key="1">
    <source>
        <dbReference type="EMBL" id="NEB09673.1"/>
    </source>
</evidence>
<dbReference type="EMBL" id="JAAGMA010000317">
    <property type="protein sequence ID" value="NEB09673.1"/>
    <property type="molecule type" value="Genomic_DNA"/>
</dbReference>
<evidence type="ECO:0000313" key="2">
    <source>
        <dbReference type="EMBL" id="NEB11007.1"/>
    </source>
</evidence>
<protein>
    <submittedName>
        <fullName evidence="1">Uncharacterized protein</fullName>
    </submittedName>
</protein>
<dbReference type="Proteomes" id="UP000470446">
    <property type="component" value="Unassembled WGS sequence"/>
</dbReference>
<reference evidence="1 3" key="1">
    <citation type="submission" date="2020-01" db="EMBL/GenBank/DDBJ databases">
        <title>Insect and environment-associated Actinomycetes.</title>
        <authorList>
            <person name="Currrie C."/>
            <person name="Chevrette M."/>
            <person name="Carlson C."/>
            <person name="Stubbendieck R."/>
            <person name="Wendt-Pienkowski E."/>
        </authorList>
    </citation>
    <scope>NUCLEOTIDE SEQUENCE [LARGE SCALE GENOMIC DNA]</scope>
    <source>
        <strain evidence="1 3">SID14163</strain>
    </source>
</reference>
<dbReference type="EMBL" id="JAAGMA010000525">
    <property type="protein sequence ID" value="NEB11007.1"/>
    <property type="molecule type" value="Genomic_DNA"/>
</dbReference>
<name>A0A7K3PIH7_9ACTN</name>
<proteinExistence type="predicted"/>
<evidence type="ECO:0000313" key="3">
    <source>
        <dbReference type="Proteomes" id="UP000470446"/>
    </source>
</evidence>
<dbReference type="RefSeq" id="WP_164245258.1">
    <property type="nucleotide sequence ID" value="NZ_JAAGMA010000317.1"/>
</dbReference>
<gene>
    <name evidence="1" type="ORF">G3I32_12500</name>
    <name evidence="2" type="ORF">G3I32_19535</name>
</gene>